<gene>
    <name evidence="8" type="ORF">B7R21_00230</name>
</gene>
<dbReference type="Gene3D" id="1.10.275.10">
    <property type="entry name" value="Fumarase/aspartase (N-terminal domain)"/>
    <property type="match status" value="1"/>
</dbReference>
<dbReference type="InterPro" id="IPR008948">
    <property type="entry name" value="L-Aspartase-like"/>
</dbReference>
<dbReference type="OrthoDB" id="9768878at2"/>
<evidence type="ECO:0000256" key="4">
    <source>
        <dbReference type="ARBA" id="ARBA00023239"/>
    </source>
</evidence>
<dbReference type="InterPro" id="IPR013539">
    <property type="entry name" value="PurB_C"/>
</dbReference>
<dbReference type="InterPro" id="IPR022761">
    <property type="entry name" value="Fumarate_lyase_N"/>
</dbReference>
<evidence type="ECO:0000313" key="9">
    <source>
        <dbReference type="Proteomes" id="UP000256709"/>
    </source>
</evidence>
<dbReference type="Gene3D" id="1.20.200.10">
    <property type="entry name" value="Fumarase/aspartase (Central domain)"/>
    <property type="match status" value="1"/>
</dbReference>
<name>A0A3E0W758_9MICO</name>
<accession>A0A3E0W758</accession>
<evidence type="ECO:0000256" key="5">
    <source>
        <dbReference type="ARBA" id="ARBA00025012"/>
    </source>
</evidence>
<dbReference type="RefSeq" id="WP_116281247.1">
    <property type="nucleotide sequence ID" value="NZ_NBXA01000001.1"/>
</dbReference>
<evidence type="ECO:0000259" key="7">
    <source>
        <dbReference type="Pfam" id="PF08328"/>
    </source>
</evidence>
<evidence type="ECO:0000256" key="2">
    <source>
        <dbReference type="ARBA" id="ARBA00004734"/>
    </source>
</evidence>
<comment type="pathway">
    <text evidence="1">Purine metabolism; IMP biosynthesis via de novo pathway; 5-amino-1-(5-phospho-D-ribosyl)imidazole-4-carboxamide from 5-amino-1-(5-phospho-D-ribosyl)imidazole-4-carboxylate: step 2/2.</text>
</comment>
<keyword evidence="4 8" id="KW-0456">Lyase</keyword>
<dbReference type="Pfam" id="PF08328">
    <property type="entry name" value="ASL_C"/>
    <property type="match status" value="1"/>
</dbReference>
<evidence type="ECO:0000259" key="6">
    <source>
        <dbReference type="Pfam" id="PF00206"/>
    </source>
</evidence>
<evidence type="ECO:0000256" key="1">
    <source>
        <dbReference type="ARBA" id="ARBA00004706"/>
    </source>
</evidence>
<dbReference type="InterPro" id="IPR000362">
    <property type="entry name" value="Fumarate_lyase_fam"/>
</dbReference>
<dbReference type="NCBIfam" id="NF006764">
    <property type="entry name" value="PRK09285.1"/>
    <property type="match status" value="1"/>
</dbReference>
<dbReference type="InterPro" id="IPR024083">
    <property type="entry name" value="Fumarase/histidase_N"/>
</dbReference>
<dbReference type="Pfam" id="PF00206">
    <property type="entry name" value="Lyase_1"/>
    <property type="match status" value="1"/>
</dbReference>
<dbReference type="PRINTS" id="PR00149">
    <property type="entry name" value="FUMRATELYASE"/>
</dbReference>
<dbReference type="Gene3D" id="1.10.40.30">
    <property type="entry name" value="Fumarase/aspartase (C-terminal domain)"/>
    <property type="match status" value="1"/>
</dbReference>
<reference evidence="8 9" key="1">
    <citation type="submission" date="2017-04" db="EMBL/GenBank/DDBJ databases">
        <title>Comparative genome analysis of Subtercola boreus.</title>
        <authorList>
            <person name="Cho Y.-J."/>
            <person name="Cho A."/>
            <person name="Kim O.-S."/>
            <person name="Lee J.-I."/>
        </authorList>
    </citation>
    <scope>NUCLEOTIDE SEQUENCE [LARGE SCALE GENOMIC DNA]</scope>
    <source>
        <strain evidence="8 9">P27444</strain>
    </source>
</reference>
<sequence>MTLPLQPLSPLDGRYRAAVSGLGEFLSEAGLNRARVEVEVEWLLYLTDHEFFGSSRLTEDQRRSLRQLVTDFGQPEIDELAGLEAVTRHDVKAVEYLVRNKLKQLGLTAVEELTHFACTSEDINNLSYALTIREAVTGVWMPALRLVVTELRRQAFEHRAVPMLARTHGQPATPTTMGKELAVFVYRLERIIRQLEQTEYLAKFSGATGTFAAHLAASESTDWPHVSEEFVTSLGLTWNPLTTQIESHDWQAELYQRVAHANRVLHNLCTDIWTYISLGYFTQIPVAGATGSSTMPHKINPIRFENAEANLELSSALLDSLSQTLVTSRLQRDLTDSSTQRNVGVALGHSLLALDNILGGLGQISLNAGLLAEDLDGNWEVLGEAIQTVVRAEIAAGRSSISDPYALLKELTRGKRIGQAELVAFVSGLDIGADAKARLVALTPATYTGLASELVDYLSQ</sequence>
<dbReference type="PANTHER" id="PTHR43411">
    <property type="entry name" value="ADENYLOSUCCINATE LYASE"/>
    <property type="match status" value="1"/>
</dbReference>
<dbReference type="EMBL" id="NBXA01000001">
    <property type="protein sequence ID" value="RFA17208.1"/>
    <property type="molecule type" value="Genomic_DNA"/>
</dbReference>
<dbReference type="GO" id="GO:0004018">
    <property type="term" value="F:N6-(1,2-dicarboxyethyl)AMP AMP-lyase (fumarate-forming) activity"/>
    <property type="evidence" value="ECO:0007669"/>
    <property type="project" value="InterPro"/>
</dbReference>
<dbReference type="PANTHER" id="PTHR43411:SF1">
    <property type="entry name" value="ADENYLOSUCCINATE LYASE"/>
    <property type="match status" value="1"/>
</dbReference>
<dbReference type="InterPro" id="IPR047136">
    <property type="entry name" value="PurB_bact"/>
</dbReference>
<dbReference type="AlphaFoldDB" id="A0A3E0W758"/>
<dbReference type="InterPro" id="IPR020557">
    <property type="entry name" value="Fumarate_lyase_CS"/>
</dbReference>
<feature type="domain" description="Fumarate lyase N-terminal" evidence="6">
    <location>
        <begin position="62"/>
        <end position="307"/>
    </location>
</feature>
<evidence type="ECO:0000313" key="8">
    <source>
        <dbReference type="EMBL" id="RFA17208.1"/>
    </source>
</evidence>
<dbReference type="GO" id="GO:0006188">
    <property type="term" value="P:IMP biosynthetic process"/>
    <property type="evidence" value="ECO:0007669"/>
    <property type="project" value="InterPro"/>
</dbReference>
<protein>
    <submittedName>
        <fullName evidence="8">Adenylosuccinate lyase</fullName>
    </submittedName>
</protein>
<keyword evidence="3" id="KW-0658">Purine biosynthesis</keyword>
<dbReference type="Proteomes" id="UP000256709">
    <property type="component" value="Unassembled WGS sequence"/>
</dbReference>
<dbReference type="PROSITE" id="PS00163">
    <property type="entry name" value="FUMARATE_LYASES"/>
    <property type="match status" value="1"/>
</dbReference>
<feature type="domain" description="Adenylosuccinate lyase PurB C-terminal" evidence="7">
    <location>
        <begin position="328"/>
        <end position="448"/>
    </location>
</feature>
<dbReference type="SUPFAM" id="SSF48557">
    <property type="entry name" value="L-aspartase-like"/>
    <property type="match status" value="1"/>
</dbReference>
<evidence type="ECO:0000256" key="3">
    <source>
        <dbReference type="ARBA" id="ARBA00022755"/>
    </source>
</evidence>
<organism evidence="8 9">
    <name type="scientific">Subtercola boreus</name>
    <dbReference type="NCBI Taxonomy" id="120213"/>
    <lineage>
        <taxon>Bacteria</taxon>
        <taxon>Bacillati</taxon>
        <taxon>Actinomycetota</taxon>
        <taxon>Actinomycetes</taxon>
        <taxon>Micrococcales</taxon>
        <taxon>Microbacteriaceae</taxon>
        <taxon>Subtercola</taxon>
    </lineage>
</organism>
<comment type="caution">
    <text evidence="8">The sequence shown here is derived from an EMBL/GenBank/DDBJ whole genome shotgun (WGS) entry which is preliminary data.</text>
</comment>
<comment type="pathway">
    <text evidence="2">Purine metabolism; AMP biosynthesis via de novo pathway; AMP from IMP: step 2/2.</text>
</comment>
<proteinExistence type="predicted"/>
<comment type="function">
    <text evidence="5">Catalyzes two reactions in de novo purine nucleotide biosynthesis. Catalyzes the breakdown of 5-aminoimidazole- (N-succinylocarboxamide) ribotide (SAICAR or 2-[5-amino-1-(5-phospho-beta-D-ribosyl)imidazole-4-carboxamido]succinate) to 5-aminoimidazole-4-carboxamide ribotide (AICAR or 5-amino-1-(5-phospho-beta-D-ribosyl)imidazole-4-carboxamide) and fumarate, and of adenylosuccinate (ADS or N(6)-(1,2-dicarboxyethyl)-AMP) to adenosine monophosphate (AMP) and fumarate.</text>
</comment>